<sequence>MSEFKIDLGMTRTVDRPDELSVAIAKFKQSKKSPCPGAREPLTFAEFTRLMSSGSLTRPPAQNDPFIYRGDSELSKTDEDIRRATTINPEEFRRLRRAFLYAKARDLAIHKIDYEKEILTHPRNHHQGGTPTHSDYVAYLATFHKNDLEAFFQPWALPVSSHDLKAHAYIGAGSGHGKSELIKVMLYGLLKQRQGVILFDPHGDIAEEVVRWKEFSEHPERLIY</sequence>
<name>A0ABX0MV46_9BURK</name>
<proteinExistence type="predicted"/>
<dbReference type="Proteomes" id="UP000610594">
    <property type="component" value="Unassembled WGS sequence"/>
</dbReference>
<accession>A0ABX0MV46</accession>
<dbReference type="RefSeq" id="WP_167240505.1">
    <property type="nucleotide sequence ID" value="NZ_WHJF01000151.1"/>
</dbReference>
<dbReference type="InterPro" id="IPR002789">
    <property type="entry name" value="HerA_central"/>
</dbReference>
<dbReference type="Gene3D" id="3.40.50.300">
    <property type="entry name" value="P-loop containing nucleotide triphosphate hydrolases"/>
    <property type="match status" value="1"/>
</dbReference>
<dbReference type="SUPFAM" id="SSF52540">
    <property type="entry name" value="P-loop containing nucleoside triphosphate hydrolases"/>
    <property type="match status" value="1"/>
</dbReference>
<comment type="caution">
    <text evidence="2">The sequence shown here is derived from an EMBL/GenBank/DDBJ whole genome shotgun (WGS) entry which is preliminary data.</text>
</comment>
<dbReference type="InterPro" id="IPR027417">
    <property type="entry name" value="P-loop_NTPase"/>
</dbReference>
<organism evidence="2 3">
    <name type="scientific">Massilia genomosp. 1</name>
    <dbReference type="NCBI Taxonomy" id="2609280"/>
    <lineage>
        <taxon>Bacteria</taxon>
        <taxon>Pseudomonadati</taxon>
        <taxon>Pseudomonadota</taxon>
        <taxon>Betaproteobacteria</taxon>
        <taxon>Burkholderiales</taxon>
        <taxon>Oxalobacteraceae</taxon>
        <taxon>Telluria group</taxon>
        <taxon>Massilia</taxon>
    </lineage>
</organism>
<evidence type="ECO:0000313" key="3">
    <source>
        <dbReference type="Proteomes" id="UP000610594"/>
    </source>
</evidence>
<evidence type="ECO:0000259" key="1">
    <source>
        <dbReference type="Pfam" id="PF01935"/>
    </source>
</evidence>
<feature type="domain" description="Helicase HerA central" evidence="1">
    <location>
        <begin position="164"/>
        <end position="204"/>
    </location>
</feature>
<dbReference type="Pfam" id="PF01935">
    <property type="entry name" value="DUF87"/>
    <property type="match status" value="1"/>
</dbReference>
<gene>
    <name evidence="2" type="ORF">F1735_30805</name>
</gene>
<evidence type="ECO:0000313" key="2">
    <source>
        <dbReference type="EMBL" id="NHZ66632.1"/>
    </source>
</evidence>
<dbReference type="EMBL" id="WHJF01000151">
    <property type="protein sequence ID" value="NHZ66632.1"/>
    <property type="molecule type" value="Genomic_DNA"/>
</dbReference>
<protein>
    <submittedName>
        <fullName evidence="2">DUF87 domain-containing protein</fullName>
    </submittedName>
</protein>
<reference evidence="2 3" key="1">
    <citation type="submission" date="2019-10" db="EMBL/GenBank/DDBJ databases">
        <title>Taxonomy of Antarctic Massilia spp.: description of Massilia rubra sp. nov., Massilia aquatica sp. nov., Massilia mucilaginosa sp. nov., Massilia frigida sp. nov. isolated from streams, lakes and regoliths.</title>
        <authorList>
            <person name="Holochova P."/>
            <person name="Sedlacek I."/>
            <person name="Kralova S."/>
            <person name="Maslanova I."/>
            <person name="Busse H.-J."/>
            <person name="Stankova E."/>
            <person name="Vrbovska V."/>
            <person name="Kovarovic V."/>
            <person name="Bartak M."/>
            <person name="Svec P."/>
            <person name="Pantucek R."/>
        </authorList>
    </citation>
    <scope>NUCLEOTIDE SEQUENCE [LARGE SCALE GENOMIC DNA]</scope>
    <source>
        <strain evidence="2 3">CCM 8694</strain>
    </source>
</reference>
<keyword evidence="3" id="KW-1185">Reference proteome</keyword>